<dbReference type="Pfam" id="PF02518">
    <property type="entry name" value="HATPase_c"/>
    <property type="match status" value="1"/>
</dbReference>
<evidence type="ECO:0000256" key="1">
    <source>
        <dbReference type="ARBA" id="ARBA00000085"/>
    </source>
</evidence>
<dbReference type="SUPFAM" id="SSF55781">
    <property type="entry name" value="GAF domain-like"/>
    <property type="match status" value="1"/>
</dbReference>
<dbReference type="Gene3D" id="3.30.450.40">
    <property type="match status" value="1"/>
</dbReference>
<keyword evidence="3" id="KW-0808">Transferase</keyword>
<evidence type="ECO:0000256" key="5">
    <source>
        <dbReference type="ARBA" id="ARBA00022777"/>
    </source>
</evidence>
<keyword evidence="7" id="KW-0902">Two-component regulatory system</keyword>
<keyword evidence="4" id="KW-0547">Nucleotide-binding</keyword>
<keyword evidence="5" id="KW-0418">Kinase</keyword>
<dbReference type="NCBIfam" id="TIGR00229">
    <property type="entry name" value="sensory_box"/>
    <property type="match status" value="1"/>
</dbReference>
<evidence type="ECO:0000256" key="8">
    <source>
        <dbReference type="SAM" id="Coils"/>
    </source>
</evidence>
<dbReference type="SMART" id="SM00091">
    <property type="entry name" value="PAS"/>
    <property type="match status" value="1"/>
</dbReference>
<dbReference type="InterPro" id="IPR029016">
    <property type="entry name" value="GAF-like_dom_sf"/>
</dbReference>
<evidence type="ECO:0000256" key="6">
    <source>
        <dbReference type="ARBA" id="ARBA00022840"/>
    </source>
</evidence>
<dbReference type="PROSITE" id="PS50109">
    <property type="entry name" value="HIS_KIN"/>
    <property type="match status" value="1"/>
</dbReference>
<name>A0A085WWP1_9BACT</name>
<dbReference type="InterPro" id="IPR005467">
    <property type="entry name" value="His_kinase_dom"/>
</dbReference>
<dbReference type="EMBL" id="JMCB01000001">
    <property type="protein sequence ID" value="KFE72104.1"/>
    <property type="molecule type" value="Genomic_DNA"/>
</dbReference>
<sequence>MSPTGVPAPDLPTLAKAVRAINQEFSLPELQRTVLRVIQEHTPAPYAALLGFHEARGWVIQCQTEGEHRALHELPTTVIHGARRTLEPVVLSEASQQAPYCDDVVVRAKGLRSVICWPLTHRGVQHGLLYLEHAHASHAFDGVLSVIELLAAQAAVALDNARVHQHLAEQSHAHEVSRREVSATRQYLQDFIDHSPAAIYLKDREGRYLMVNGRFETFYGLSRHQILGKKDSDLLPLENARPLMENDQQVMRSGTTHQFEEQLPFHDGVHTFISAKFPLRSAMGGIEGLCGVSTDITDRKRAEAALQRANEELEQRVAERTEQLHAAQQELLDRARHAGMAEIANSILHNMGNALTGITVSSTVLRERILGVPIASLGRAAALMTERSPEELVTFLTQDERGKQLPEYMSKLHTRLEEERQLLLEECNVLATKIEHATSVIATQQNYARARIRLSEKARLRDLLEDAVRLCAVGDHIDKILQREYCDEEPEFYDRHVIVQILVNFISNAKNAVRERPDNTQPRITLSVRQDPTQTAVAVSDNGVGFDASVKPRLFTHGFTTRAKGHGFGLHSSALSAQALGGRIEANSDGLGLGARFELILPRGSQNADQ</sequence>
<comment type="caution">
    <text evidence="12">The sequence shown here is derived from an EMBL/GenBank/DDBJ whole genome shotgun (WGS) entry which is preliminary data.</text>
</comment>
<dbReference type="GO" id="GO:0004673">
    <property type="term" value="F:protein histidine kinase activity"/>
    <property type="evidence" value="ECO:0007669"/>
    <property type="project" value="UniProtKB-EC"/>
</dbReference>
<dbReference type="PROSITE" id="PS50113">
    <property type="entry name" value="PAC"/>
    <property type="match status" value="1"/>
</dbReference>
<dbReference type="Gene3D" id="3.30.450.20">
    <property type="entry name" value="PAS domain"/>
    <property type="match status" value="1"/>
</dbReference>
<dbReference type="SUPFAM" id="SSF55874">
    <property type="entry name" value="ATPase domain of HSP90 chaperone/DNA topoisomerase II/histidine kinase"/>
    <property type="match status" value="1"/>
</dbReference>
<dbReference type="PANTHER" id="PTHR43065:SF46">
    <property type="entry name" value="C4-DICARBOXYLATE TRANSPORT SENSOR PROTEIN DCTB"/>
    <property type="match status" value="1"/>
</dbReference>
<protein>
    <recommendedName>
        <fullName evidence="2">histidine kinase</fullName>
        <ecNumber evidence="2">2.7.13.3</ecNumber>
    </recommendedName>
</protein>
<dbReference type="AlphaFoldDB" id="A0A085WWP1"/>
<evidence type="ECO:0000313" key="13">
    <source>
        <dbReference type="Proteomes" id="UP000028725"/>
    </source>
</evidence>
<evidence type="ECO:0000256" key="3">
    <source>
        <dbReference type="ARBA" id="ARBA00022679"/>
    </source>
</evidence>
<dbReference type="PANTHER" id="PTHR43065">
    <property type="entry name" value="SENSOR HISTIDINE KINASE"/>
    <property type="match status" value="1"/>
</dbReference>
<dbReference type="InterPro" id="IPR004358">
    <property type="entry name" value="Sig_transdc_His_kin-like_C"/>
</dbReference>
<dbReference type="SMART" id="SM00065">
    <property type="entry name" value="GAF"/>
    <property type="match status" value="1"/>
</dbReference>
<dbReference type="InterPro" id="IPR000014">
    <property type="entry name" value="PAS"/>
</dbReference>
<accession>A0A085WWP1</accession>
<gene>
    <name evidence="12" type="ORF">DB31_0365</name>
</gene>
<dbReference type="PROSITE" id="PS50112">
    <property type="entry name" value="PAS"/>
    <property type="match status" value="1"/>
</dbReference>
<evidence type="ECO:0000259" key="10">
    <source>
        <dbReference type="PROSITE" id="PS50112"/>
    </source>
</evidence>
<feature type="domain" description="PAS" evidence="10">
    <location>
        <begin position="184"/>
        <end position="254"/>
    </location>
</feature>
<dbReference type="SMART" id="SM00387">
    <property type="entry name" value="HATPase_c"/>
    <property type="match status" value="1"/>
</dbReference>
<dbReference type="STRING" id="394096.DB31_0365"/>
<dbReference type="PRINTS" id="PR00344">
    <property type="entry name" value="BCTRLSENSOR"/>
</dbReference>
<dbReference type="GO" id="GO:0000160">
    <property type="term" value="P:phosphorelay signal transduction system"/>
    <property type="evidence" value="ECO:0007669"/>
    <property type="project" value="UniProtKB-KW"/>
</dbReference>
<reference evidence="12 13" key="1">
    <citation type="submission" date="2014-04" db="EMBL/GenBank/DDBJ databases">
        <title>Genome assembly of Hyalangium minutum DSM 14724.</title>
        <authorList>
            <person name="Sharma G."/>
            <person name="Subramanian S."/>
        </authorList>
    </citation>
    <scope>NUCLEOTIDE SEQUENCE [LARGE SCALE GENOMIC DNA]</scope>
    <source>
        <strain evidence="12 13">DSM 14724</strain>
    </source>
</reference>
<organism evidence="12 13">
    <name type="scientific">Hyalangium minutum</name>
    <dbReference type="NCBI Taxonomy" id="394096"/>
    <lineage>
        <taxon>Bacteria</taxon>
        <taxon>Pseudomonadati</taxon>
        <taxon>Myxococcota</taxon>
        <taxon>Myxococcia</taxon>
        <taxon>Myxococcales</taxon>
        <taxon>Cystobacterineae</taxon>
        <taxon>Archangiaceae</taxon>
        <taxon>Hyalangium</taxon>
    </lineage>
</organism>
<evidence type="ECO:0000256" key="7">
    <source>
        <dbReference type="ARBA" id="ARBA00023012"/>
    </source>
</evidence>
<comment type="catalytic activity">
    <reaction evidence="1">
        <text>ATP + protein L-histidine = ADP + protein N-phospho-L-histidine.</text>
        <dbReference type="EC" id="2.7.13.3"/>
    </reaction>
</comment>
<dbReference type="RefSeq" id="WP_052419643.1">
    <property type="nucleotide sequence ID" value="NZ_JMCB01000001.1"/>
</dbReference>
<feature type="coiled-coil region" evidence="8">
    <location>
        <begin position="296"/>
        <end position="330"/>
    </location>
</feature>
<evidence type="ECO:0000313" key="12">
    <source>
        <dbReference type="EMBL" id="KFE72104.1"/>
    </source>
</evidence>
<dbReference type="OrthoDB" id="5486225at2"/>
<dbReference type="InterPro" id="IPR035965">
    <property type="entry name" value="PAS-like_dom_sf"/>
</dbReference>
<dbReference type="CDD" id="cd00130">
    <property type="entry name" value="PAS"/>
    <property type="match status" value="1"/>
</dbReference>
<dbReference type="Pfam" id="PF01590">
    <property type="entry name" value="GAF"/>
    <property type="match status" value="1"/>
</dbReference>
<dbReference type="InterPro" id="IPR013656">
    <property type="entry name" value="PAS_4"/>
</dbReference>
<dbReference type="Gene3D" id="3.30.565.10">
    <property type="entry name" value="Histidine kinase-like ATPase, C-terminal domain"/>
    <property type="match status" value="1"/>
</dbReference>
<dbReference type="Proteomes" id="UP000028725">
    <property type="component" value="Unassembled WGS sequence"/>
</dbReference>
<dbReference type="InterPro" id="IPR003018">
    <property type="entry name" value="GAF"/>
</dbReference>
<dbReference type="InterPro" id="IPR000700">
    <property type="entry name" value="PAS-assoc_C"/>
</dbReference>
<evidence type="ECO:0000256" key="4">
    <source>
        <dbReference type="ARBA" id="ARBA00022741"/>
    </source>
</evidence>
<dbReference type="EC" id="2.7.13.3" evidence="2"/>
<feature type="domain" description="PAC" evidence="11">
    <location>
        <begin position="257"/>
        <end position="308"/>
    </location>
</feature>
<evidence type="ECO:0000259" key="9">
    <source>
        <dbReference type="PROSITE" id="PS50109"/>
    </source>
</evidence>
<proteinExistence type="predicted"/>
<evidence type="ECO:0000259" key="11">
    <source>
        <dbReference type="PROSITE" id="PS50113"/>
    </source>
</evidence>
<keyword evidence="8" id="KW-0175">Coiled coil</keyword>
<evidence type="ECO:0000256" key="2">
    <source>
        <dbReference type="ARBA" id="ARBA00012438"/>
    </source>
</evidence>
<keyword evidence="13" id="KW-1185">Reference proteome</keyword>
<feature type="domain" description="Histidine kinase" evidence="9">
    <location>
        <begin position="346"/>
        <end position="605"/>
    </location>
</feature>
<dbReference type="GO" id="GO:0005524">
    <property type="term" value="F:ATP binding"/>
    <property type="evidence" value="ECO:0007669"/>
    <property type="project" value="UniProtKB-KW"/>
</dbReference>
<keyword evidence="6" id="KW-0067">ATP-binding</keyword>
<dbReference type="Pfam" id="PF08448">
    <property type="entry name" value="PAS_4"/>
    <property type="match status" value="1"/>
</dbReference>
<dbReference type="SUPFAM" id="SSF55785">
    <property type="entry name" value="PYP-like sensor domain (PAS domain)"/>
    <property type="match status" value="1"/>
</dbReference>
<dbReference type="InterPro" id="IPR003594">
    <property type="entry name" value="HATPase_dom"/>
</dbReference>
<dbReference type="InterPro" id="IPR036890">
    <property type="entry name" value="HATPase_C_sf"/>
</dbReference>